<reference evidence="3" key="2">
    <citation type="submission" date="2025-09" db="UniProtKB">
        <authorList>
            <consortium name="Ensembl"/>
        </authorList>
    </citation>
    <scope>IDENTIFICATION</scope>
</reference>
<comment type="similarity">
    <text evidence="1">Belongs to the transglutaminase superfamily. Transglutaminase family.</text>
</comment>
<evidence type="ECO:0000313" key="3">
    <source>
        <dbReference type="Ensembl" id="ENSNBRP00000024338.1"/>
    </source>
</evidence>
<dbReference type="Gene3D" id="2.60.40.10">
    <property type="entry name" value="Immunoglobulins"/>
    <property type="match status" value="1"/>
</dbReference>
<dbReference type="STRING" id="32507.ENSNBRP00000024338"/>
<evidence type="ECO:0000259" key="2">
    <source>
        <dbReference type="Pfam" id="PF00868"/>
    </source>
</evidence>
<feature type="domain" description="Transglutaminase N-terminal" evidence="2">
    <location>
        <begin position="8"/>
        <end position="64"/>
    </location>
</feature>
<organism evidence="3 4">
    <name type="scientific">Neolamprologus brichardi</name>
    <name type="common">Fairy cichlid</name>
    <name type="synonym">Lamprologus brichardi</name>
    <dbReference type="NCBI Taxonomy" id="32507"/>
    <lineage>
        <taxon>Eukaryota</taxon>
        <taxon>Metazoa</taxon>
        <taxon>Chordata</taxon>
        <taxon>Craniata</taxon>
        <taxon>Vertebrata</taxon>
        <taxon>Euteleostomi</taxon>
        <taxon>Actinopterygii</taxon>
        <taxon>Neopterygii</taxon>
        <taxon>Teleostei</taxon>
        <taxon>Neoteleostei</taxon>
        <taxon>Acanthomorphata</taxon>
        <taxon>Ovalentaria</taxon>
        <taxon>Cichlomorphae</taxon>
        <taxon>Cichliformes</taxon>
        <taxon>Cichlidae</taxon>
        <taxon>African cichlids</taxon>
        <taxon>Pseudocrenilabrinae</taxon>
        <taxon>Lamprologini</taxon>
        <taxon>Neolamprologus</taxon>
    </lineage>
</organism>
<proteinExistence type="inferred from homology"/>
<dbReference type="Bgee" id="ENSNBRG00000018610">
    <property type="expression patterns" value="Expressed in mesonephros and 5 other cell types or tissues"/>
</dbReference>
<dbReference type="Pfam" id="PF00868">
    <property type="entry name" value="Transglut_N"/>
    <property type="match status" value="1"/>
</dbReference>
<dbReference type="Ensembl" id="ENSNBRT00000024976.1">
    <property type="protein sequence ID" value="ENSNBRP00000024338.1"/>
    <property type="gene ID" value="ENSNBRG00000018610.1"/>
</dbReference>
<keyword evidence="4" id="KW-1185">Reference proteome</keyword>
<dbReference type="OMA" id="SIALECN"/>
<accession>A0A3Q4HTK9</accession>
<dbReference type="Proteomes" id="UP000261580">
    <property type="component" value="Unassembled WGS sequence"/>
</dbReference>
<dbReference type="GeneTree" id="ENSGT00940000179140"/>
<dbReference type="InterPro" id="IPR014756">
    <property type="entry name" value="Ig_E-set"/>
</dbReference>
<evidence type="ECO:0000256" key="1">
    <source>
        <dbReference type="ARBA" id="ARBA00005968"/>
    </source>
</evidence>
<evidence type="ECO:0000313" key="4">
    <source>
        <dbReference type="Proteomes" id="UP000261580"/>
    </source>
</evidence>
<dbReference type="AlphaFoldDB" id="A0A3Q4HTK9"/>
<dbReference type="SUPFAM" id="SSF81296">
    <property type="entry name" value="E set domains"/>
    <property type="match status" value="1"/>
</dbReference>
<reference evidence="3" key="1">
    <citation type="submission" date="2025-08" db="UniProtKB">
        <authorList>
            <consortium name="Ensembl"/>
        </authorList>
    </citation>
    <scope>IDENTIFICATION</scope>
</reference>
<dbReference type="InterPro" id="IPR001102">
    <property type="entry name" value="Transglutaminase_N"/>
</dbReference>
<sequence length="70" mass="8031">CSGVTLGDVDLRSRENNSAHRTREIDQKRLIVRRGQPFSITVQCNGSLPPKHHLDLVLHLGEYRLTRKEL</sequence>
<dbReference type="GO" id="GO:0007399">
    <property type="term" value="P:nervous system development"/>
    <property type="evidence" value="ECO:0007669"/>
    <property type="project" value="UniProtKB-ARBA"/>
</dbReference>
<name>A0A3Q4HTK9_NEOBR</name>
<protein>
    <recommendedName>
        <fullName evidence="2">Transglutaminase N-terminal domain-containing protein</fullName>
    </recommendedName>
</protein>
<dbReference type="InterPro" id="IPR013783">
    <property type="entry name" value="Ig-like_fold"/>
</dbReference>